<dbReference type="Gene3D" id="3.30.70.2890">
    <property type="entry name" value="XS domain"/>
    <property type="match status" value="1"/>
</dbReference>
<dbReference type="InterPro" id="IPR005380">
    <property type="entry name" value="XS_domain"/>
</dbReference>
<accession>A0AAV5JCF2</accession>
<evidence type="ECO:0000313" key="3">
    <source>
        <dbReference type="Proteomes" id="UP001054252"/>
    </source>
</evidence>
<proteinExistence type="predicted"/>
<comment type="caution">
    <text evidence="2">The sequence shown here is derived from an EMBL/GenBank/DDBJ whole genome shotgun (WGS) entry which is preliminary data.</text>
</comment>
<dbReference type="PANTHER" id="PTHR46602:SF1">
    <property type="entry name" value="PROTEIN SUPPRESSOR OF GENE SILENCING 3"/>
    <property type="match status" value="1"/>
</dbReference>
<gene>
    <name evidence="2" type="ORF">SLEP1_g21127</name>
</gene>
<evidence type="ECO:0000313" key="2">
    <source>
        <dbReference type="EMBL" id="GKV09665.1"/>
    </source>
</evidence>
<dbReference type="PANTHER" id="PTHR46602">
    <property type="entry name" value="PROTEIN SUPPRESSOR OF GENE SILENCING 3"/>
    <property type="match status" value="1"/>
</dbReference>
<dbReference type="InterPro" id="IPR038588">
    <property type="entry name" value="XS_domain_sf"/>
</dbReference>
<keyword evidence="3" id="KW-1185">Reference proteome</keyword>
<dbReference type="Proteomes" id="UP001054252">
    <property type="component" value="Unassembled WGS sequence"/>
</dbReference>
<protein>
    <recommendedName>
        <fullName evidence="1">XS domain-containing protein</fullName>
    </recommendedName>
</protein>
<organism evidence="2 3">
    <name type="scientific">Rubroshorea leprosula</name>
    <dbReference type="NCBI Taxonomy" id="152421"/>
    <lineage>
        <taxon>Eukaryota</taxon>
        <taxon>Viridiplantae</taxon>
        <taxon>Streptophyta</taxon>
        <taxon>Embryophyta</taxon>
        <taxon>Tracheophyta</taxon>
        <taxon>Spermatophyta</taxon>
        <taxon>Magnoliopsida</taxon>
        <taxon>eudicotyledons</taxon>
        <taxon>Gunneridae</taxon>
        <taxon>Pentapetalae</taxon>
        <taxon>rosids</taxon>
        <taxon>malvids</taxon>
        <taxon>Malvales</taxon>
        <taxon>Dipterocarpaceae</taxon>
        <taxon>Rubroshorea</taxon>
    </lineage>
</organism>
<dbReference type="GO" id="GO:0051607">
    <property type="term" value="P:defense response to virus"/>
    <property type="evidence" value="ECO:0007669"/>
    <property type="project" value="InterPro"/>
</dbReference>
<evidence type="ECO:0000259" key="1">
    <source>
        <dbReference type="Pfam" id="PF03468"/>
    </source>
</evidence>
<dbReference type="GO" id="GO:0031047">
    <property type="term" value="P:regulatory ncRNA-mediated gene silencing"/>
    <property type="evidence" value="ECO:0007669"/>
    <property type="project" value="InterPro"/>
</dbReference>
<dbReference type="Pfam" id="PF03468">
    <property type="entry name" value="XS"/>
    <property type="match status" value="1"/>
</dbReference>
<dbReference type="EMBL" id="BPVZ01000031">
    <property type="protein sequence ID" value="GKV09665.1"/>
    <property type="molecule type" value="Genomic_DNA"/>
</dbReference>
<reference evidence="2 3" key="1">
    <citation type="journal article" date="2021" name="Commun. Biol.">
        <title>The genome of Shorea leprosula (Dipterocarpaceae) highlights the ecological relevance of drought in aseasonal tropical rainforests.</title>
        <authorList>
            <person name="Ng K.K.S."/>
            <person name="Kobayashi M.J."/>
            <person name="Fawcett J.A."/>
            <person name="Hatakeyama M."/>
            <person name="Paape T."/>
            <person name="Ng C.H."/>
            <person name="Ang C.C."/>
            <person name="Tnah L.H."/>
            <person name="Lee C.T."/>
            <person name="Nishiyama T."/>
            <person name="Sese J."/>
            <person name="O'Brien M.J."/>
            <person name="Copetti D."/>
            <person name="Mohd Noor M.I."/>
            <person name="Ong R.C."/>
            <person name="Putra M."/>
            <person name="Sireger I.Z."/>
            <person name="Indrioko S."/>
            <person name="Kosugi Y."/>
            <person name="Izuno A."/>
            <person name="Isagi Y."/>
            <person name="Lee S.L."/>
            <person name="Shimizu K.K."/>
        </authorList>
    </citation>
    <scope>NUCLEOTIDE SEQUENCE [LARGE SCALE GENOMIC DNA]</scope>
    <source>
        <strain evidence="2">214</strain>
    </source>
</reference>
<sequence length="167" mass="18831">MANESSYDVLHGVRNEHDILQLSDTAYAEELQFQEPLQMSTIPSQMKIDDRLFPSSLVTPAAVVKVVGKWKGLKEEEDDHQIVWPPMVVIRNTSIPTDDKWKGMRSLELRQQFSSYDAIKVRHCYGPQGHLGISLLIFEKSAAVEVNEGWDKAGKPQGLSLGNIIDR</sequence>
<dbReference type="AlphaFoldDB" id="A0AAV5JCF2"/>
<feature type="domain" description="XS" evidence="1">
    <location>
        <begin position="79"/>
        <end position="142"/>
    </location>
</feature>
<dbReference type="InterPro" id="IPR044287">
    <property type="entry name" value="SGS3"/>
</dbReference>
<name>A0AAV5JCF2_9ROSI</name>